<protein>
    <submittedName>
        <fullName evidence="2">L,D-transpeptidase catalytic domain</fullName>
    </submittedName>
</protein>
<reference evidence="2 3" key="1">
    <citation type="submission" date="2016-11" db="EMBL/GenBank/DDBJ databases">
        <authorList>
            <person name="Jaros S."/>
            <person name="Januszkiewicz K."/>
            <person name="Wedrychowicz H."/>
        </authorList>
    </citation>
    <scope>NUCLEOTIDE SEQUENCE [LARGE SCALE GENOMIC DNA]</scope>
    <source>
        <strain evidence="2 3">DSM 26897</strain>
    </source>
</reference>
<sequence>MRKKLLPILFTTVAAAAALFPTLKAGSKVAEVKNYTVATAPAAPAALDLKATAAAASTALYDSLHLDQLGLSPEAMQYAYLGFLQLKDKGALRNEDVLSIVDFSQSSFKKRLYIIDVANFKVLRNTYVAHGKNSGLQYASNFSNTPESLQSSLGFYVTKGTYFGKHGLSLRLDGKESGINCQAEARAIVVHGAEYIGTHRLGAPYMGRSFGCPAVPQAEASEVINTIKDGTCMFIYHPSKKYLQSSKLLNS</sequence>
<name>A0A1M5IE69_9BACT</name>
<gene>
    <name evidence="2" type="ORF">SAMN05444008_12349</name>
</gene>
<feature type="signal peptide" evidence="1">
    <location>
        <begin position="1"/>
        <end position="25"/>
    </location>
</feature>
<dbReference type="AlphaFoldDB" id="A0A1M5IE69"/>
<organism evidence="2 3">
    <name type="scientific">Cnuella takakiae</name>
    <dbReference type="NCBI Taxonomy" id="1302690"/>
    <lineage>
        <taxon>Bacteria</taxon>
        <taxon>Pseudomonadati</taxon>
        <taxon>Bacteroidota</taxon>
        <taxon>Chitinophagia</taxon>
        <taxon>Chitinophagales</taxon>
        <taxon>Chitinophagaceae</taxon>
        <taxon>Cnuella</taxon>
    </lineage>
</organism>
<evidence type="ECO:0000256" key="1">
    <source>
        <dbReference type="SAM" id="SignalP"/>
    </source>
</evidence>
<feature type="chain" id="PRO_5013223084" evidence="1">
    <location>
        <begin position="26"/>
        <end position="251"/>
    </location>
</feature>
<dbReference type="EMBL" id="FQUO01000023">
    <property type="protein sequence ID" value="SHG26555.1"/>
    <property type="molecule type" value="Genomic_DNA"/>
</dbReference>
<dbReference type="Pfam" id="PF13645">
    <property type="entry name" value="YkuD_2"/>
    <property type="match status" value="1"/>
</dbReference>
<proteinExistence type="predicted"/>
<keyword evidence="1" id="KW-0732">Signal</keyword>
<dbReference type="RefSeq" id="WP_143157466.1">
    <property type="nucleotide sequence ID" value="NZ_FQUO01000023.1"/>
</dbReference>
<dbReference type="STRING" id="1302690.BUE76_02060"/>
<evidence type="ECO:0000313" key="3">
    <source>
        <dbReference type="Proteomes" id="UP000184368"/>
    </source>
</evidence>
<keyword evidence="3" id="KW-1185">Reference proteome</keyword>
<dbReference type="PANTHER" id="PTHR38477">
    <property type="entry name" value="HYPOTHETICAL EXPORTED PROTEIN"/>
    <property type="match status" value="1"/>
</dbReference>
<dbReference type="InterPro" id="IPR032676">
    <property type="entry name" value="YkuD_2"/>
</dbReference>
<evidence type="ECO:0000313" key="2">
    <source>
        <dbReference type="EMBL" id="SHG26555.1"/>
    </source>
</evidence>
<dbReference type="Proteomes" id="UP000184368">
    <property type="component" value="Unassembled WGS sequence"/>
</dbReference>
<dbReference type="PANTHER" id="PTHR38477:SF1">
    <property type="entry name" value="MUREIN L,D-TRANSPEPTIDASE CATALYTIC DOMAIN FAMILY PROTEIN"/>
    <property type="match status" value="1"/>
</dbReference>
<dbReference type="OrthoDB" id="9815195at2"/>
<accession>A0A1M5IE69</accession>